<dbReference type="RefSeq" id="WP_092725078.1">
    <property type="nucleotide sequence ID" value="NZ_FNGW01000003.1"/>
</dbReference>
<dbReference type="EMBL" id="FNGW01000003">
    <property type="protein sequence ID" value="SDL78835.1"/>
    <property type="molecule type" value="Genomic_DNA"/>
</dbReference>
<sequence length="312" mass="35394">MKLIDLHCDTIDKLMEDQNANLYKNDFSIDIQKLKKSNSIAQVFAVYFDLDLYRGNPYNRFENMASKFYEQLDLNKNDIALAKNYQDILNNQKQNKLSAILSIEEGAALNGDIKNLYKAHEAGVRLITLTWNYENEIGYPHNKVGFENEGLKPFGLEVIERMNELGMIIDVSHLNDGGFYDVSRNSKKPFIASHSNARNVTGASRNLTDDMIKVLGNKGGVTGINFCKFFLGESNVSKVDDIVKHIKHIVNVGGIDVVAMGSDFDGIPDDLEMKDISQMYMLQDALLKSRFNEDEIEKMMYKNALRVIKDVL</sequence>
<dbReference type="PANTHER" id="PTHR10443">
    <property type="entry name" value="MICROSOMAL DIPEPTIDASE"/>
    <property type="match status" value="1"/>
</dbReference>
<gene>
    <name evidence="1" type="ORF">SAMN04515677_103392</name>
</gene>
<dbReference type="PANTHER" id="PTHR10443:SF12">
    <property type="entry name" value="DIPEPTIDASE"/>
    <property type="match status" value="1"/>
</dbReference>
<name>A0A1G9MZ10_9FIRM</name>
<proteinExistence type="predicted"/>
<dbReference type="AlphaFoldDB" id="A0A1G9MZ10"/>
<dbReference type="Gene3D" id="3.20.20.140">
    <property type="entry name" value="Metal-dependent hydrolases"/>
    <property type="match status" value="1"/>
</dbReference>
<dbReference type="Pfam" id="PF01244">
    <property type="entry name" value="Peptidase_M19"/>
    <property type="match status" value="1"/>
</dbReference>
<keyword evidence="2" id="KW-1185">Reference proteome</keyword>
<accession>A0A1G9MZ10</accession>
<dbReference type="GO" id="GO:0070573">
    <property type="term" value="F:metallodipeptidase activity"/>
    <property type="evidence" value="ECO:0007669"/>
    <property type="project" value="InterPro"/>
</dbReference>
<evidence type="ECO:0000313" key="1">
    <source>
        <dbReference type="EMBL" id="SDL78835.1"/>
    </source>
</evidence>
<evidence type="ECO:0000313" key="2">
    <source>
        <dbReference type="Proteomes" id="UP000199068"/>
    </source>
</evidence>
<dbReference type="Proteomes" id="UP000199068">
    <property type="component" value="Unassembled WGS sequence"/>
</dbReference>
<organism evidence="1 2">
    <name type="scientific">Romboutsia lituseburensis DSM 797</name>
    <dbReference type="NCBI Taxonomy" id="1121325"/>
    <lineage>
        <taxon>Bacteria</taxon>
        <taxon>Bacillati</taxon>
        <taxon>Bacillota</taxon>
        <taxon>Clostridia</taxon>
        <taxon>Peptostreptococcales</taxon>
        <taxon>Peptostreptococcaceae</taxon>
        <taxon>Romboutsia</taxon>
    </lineage>
</organism>
<protein>
    <submittedName>
        <fullName evidence="1">Membrane dipeptidase</fullName>
    </submittedName>
</protein>
<dbReference type="InterPro" id="IPR032466">
    <property type="entry name" value="Metal_Hydrolase"/>
</dbReference>
<reference evidence="1 2" key="1">
    <citation type="submission" date="2016-10" db="EMBL/GenBank/DDBJ databases">
        <authorList>
            <person name="de Groot N.N."/>
        </authorList>
    </citation>
    <scope>NUCLEOTIDE SEQUENCE [LARGE SCALE GENOMIC DNA]</scope>
    <source>
        <strain evidence="1 2">DSM 797</strain>
    </source>
</reference>
<dbReference type="InterPro" id="IPR008257">
    <property type="entry name" value="Pept_M19"/>
</dbReference>
<dbReference type="GO" id="GO:0006508">
    <property type="term" value="P:proteolysis"/>
    <property type="evidence" value="ECO:0007669"/>
    <property type="project" value="InterPro"/>
</dbReference>
<dbReference type="PROSITE" id="PS51365">
    <property type="entry name" value="RENAL_DIPEPTIDASE_2"/>
    <property type="match status" value="1"/>
</dbReference>
<dbReference type="CDD" id="cd01301">
    <property type="entry name" value="rDP_like"/>
    <property type="match status" value="1"/>
</dbReference>
<dbReference type="SUPFAM" id="SSF51556">
    <property type="entry name" value="Metallo-dependent hydrolases"/>
    <property type="match status" value="1"/>
</dbReference>
<dbReference type="STRING" id="1121325.SAMN04515677_103392"/>